<organism evidence="1 2">
    <name type="scientific">Steinernema glaseri</name>
    <dbReference type="NCBI Taxonomy" id="37863"/>
    <lineage>
        <taxon>Eukaryota</taxon>
        <taxon>Metazoa</taxon>
        <taxon>Ecdysozoa</taxon>
        <taxon>Nematoda</taxon>
        <taxon>Chromadorea</taxon>
        <taxon>Rhabditida</taxon>
        <taxon>Tylenchina</taxon>
        <taxon>Panagrolaimomorpha</taxon>
        <taxon>Strongyloidoidea</taxon>
        <taxon>Steinernematidae</taxon>
        <taxon>Steinernema</taxon>
    </lineage>
</organism>
<protein>
    <submittedName>
        <fullName evidence="2">Uncharacterized protein</fullName>
    </submittedName>
</protein>
<dbReference type="AlphaFoldDB" id="A0A1I7XZC1"/>
<proteinExistence type="predicted"/>
<accession>A0A1I7XZC1</accession>
<reference evidence="2" key="1">
    <citation type="submission" date="2016-11" db="UniProtKB">
        <authorList>
            <consortium name="WormBaseParasite"/>
        </authorList>
    </citation>
    <scope>IDENTIFICATION</scope>
</reference>
<dbReference type="InterPro" id="IPR025663">
    <property type="entry name" value="AKAP_28"/>
</dbReference>
<keyword evidence="1" id="KW-1185">Reference proteome</keyword>
<dbReference type="Pfam" id="PF14469">
    <property type="entry name" value="AKAP28"/>
    <property type="match status" value="1"/>
</dbReference>
<evidence type="ECO:0000313" key="1">
    <source>
        <dbReference type="Proteomes" id="UP000095287"/>
    </source>
</evidence>
<dbReference type="Proteomes" id="UP000095287">
    <property type="component" value="Unplaced"/>
</dbReference>
<dbReference type="WBParaSite" id="L893_g10850.t1">
    <property type="protein sequence ID" value="L893_g10850.t1"/>
    <property type="gene ID" value="L893_g10850"/>
</dbReference>
<name>A0A1I7XZC1_9BILA</name>
<sequence length="206" mass="23362">MPHNKSACNKLAKGIVSSLVKRAIQRVDGDKPEAHVFHGRLLRERSLPPIEPEKNPRPEVVQRSSTHGSLPHLLAISLPSSAQFTREIGLKKISELIQKTWSYGSLRFSVHFLCVVPLQRFSRYKYVVYWTAPYGTSANVFFNIDIARVDLWRPVQISYTFDSGKVVRTPAQSSSYHNEWLRSLEAHDIASQRCLNVTEKVTSFGG</sequence>
<evidence type="ECO:0000313" key="2">
    <source>
        <dbReference type="WBParaSite" id="L893_g10850.t1"/>
    </source>
</evidence>